<accession>A0ABD6E9D7</accession>
<proteinExistence type="predicted"/>
<gene>
    <name evidence="7" type="ORF">AB6A40_002945</name>
</gene>
<comment type="caution">
    <text evidence="7">The sequence shown here is derived from an EMBL/GenBank/DDBJ whole genome shotgun (WGS) entry which is preliminary data.</text>
</comment>
<keyword evidence="2" id="KW-0812">Transmembrane</keyword>
<feature type="chain" id="PRO_5044748272" description="Receptor ligand binding region domain-containing protein" evidence="5">
    <location>
        <begin position="19"/>
        <end position="439"/>
    </location>
</feature>
<feature type="domain" description="Receptor ligand binding region" evidence="6">
    <location>
        <begin position="59"/>
        <end position="240"/>
    </location>
</feature>
<keyword evidence="4" id="KW-0472">Membrane</keyword>
<protein>
    <recommendedName>
        <fullName evidence="6">Receptor ligand binding region domain-containing protein</fullName>
    </recommendedName>
</protein>
<dbReference type="Proteomes" id="UP001608902">
    <property type="component" value="Unassembled WGS sequence"/>
</dbReference>
<dbReference type="AlphaFoldDB" id="A0ABD6E9D7"/>
<sequence>MWILCFTVIFALPISLICETYIEVGDNLFRLPIVISYIGPVECGTIDCDDEDGFYSIGAIELAKKYINNRKDLHYFHNLNITLYNTLNNAKRPVQMTVDAVNDPSSIGIIGFMEMCTNEAAIAGVYNKIGIAHSCSSDIATKDGFSRSFIQLSPSPKVIGQSTVALLYHYNWSHVSLLSPVNEITSFYQRARDYLIYQLQSNNISIIEDQRIQINRLSSTASYADQFTSLLSHSRIIIVLDPTANCFVLRQLLYSKYETLLDGEHAIVGIISSEKNGAWMATSNSESKLCPPAFHEDGGANLTQSQLHALYQNLLVISDSAPPEWSDTNWRYFRDKISAIRHHLPCPPYCLLSRLVPKANYHWARTARLYDSLILLAEAGREALDSGIDIRYGTQYYEYLISRHYKSITGEEEYLNGDGLLVGTLQVHYCTCYLLCSCK</sequence>
<evidence type="ECO:0000256" key="4">
    <source>
        <dbReference type="ARBA" id="ARBA00023136"/>
    </source>
</evidence>
<evidence type="ECO:0000313" key="7">
    <source>
        <dbReference type="EMBL" id="MFH4976236.1"/>
    </source>
</evidence>
<name>A0ABD6E9D7_9BILA</name>
<keyword evidence="5" id="KW-0732">Signal</keyword>
<keyword evidence="3" id="KW-1133">Transmembrane helix</keyword>
<dbReference type="SUPFAM" id="SSF53822">
    <property type="entry name" value="Periplasmic binding protein-like I"/>
    <property type="match status" value="1"/>
</dbReference>
<evidence type="ECO:0000313" key="8">
    <source>
        <dbReference type="Proteomes" id="UP001608902"/>
    </source>
</evidence>
<evidence type="ECO:0000256" key="5">
    <source>
        <dbReference type="SAM" id="SignalP"/>
    </source>
</evidence>
<evidence type="ECO:0000259" key="6">
    <source>
        <dbReference type="Pfam" id="PF01094"/>
    </source>
</evidence>
<evidence type="ECO:0000256" key="1">
    <source>
        <dbReference type="ARBA" id="ARBA00004370"/>
    </source>
</evidence>
<reference evidence="7 8" key="1">
    <citation type="submission" date="2024-08" db="EMBL/GenBank/DDBJ databases">
        <title>Gnathostoma spinigerum genome.</title>
        <authorList>
            <person name="Gonzalez-Bertolin B."/>
            <person name="Monzon S."/>
            <person name="Zaballos A."/>
            <person name="Jimenez P."/>
            <person name="Dekumyoy P."/>
            <person name="Varona S."/>
            <person name="Cuesta I."/>
            <person name="Sumanam S."/>
            <person name="Adisakwattana P."/>
            <person name="Gasser R.B."/>
            <person name="Hernandez-Gonzalez A."/>
            <person name="Young N.D."/>
            <person name="Perteguer M.J."/>
        </authorList>
    </citation>
    <scope>NUCLEOTIDE SEQUENCE [LARGE SCALE GENOMIC DNA]</scope>
    <source>
        <strain evidence="7">AL3</strain>
        <tissue evidence="7">Liver</tissue>
    </source>
</reference>
<dbReference type="Pfam" id="PF01094">
    <property type="entry name" value="ANF_receptor"/>
    <property type="match status" value="1"/>
</dbReference>
<dbReference type="EMBL" id="JBGFUD010001400">
    <property type="protein sequence ID" value="MFH4976236.1"/>
    <property type="molecule type" value="Genomic_DNA"/>
</dbReference>
<keyword evidence="8" id="KW-1185">Reference proteome</keyword>
<dbReference type="GO" id="GO:0016020">
    <property type="term" value="C:membrane"/>
    <property type="evidence" value="ECO:0007669"/>
    <property type="project" value="UniProtKB-SubCell"/>
</dbReference>
<dbReference type="InterPro" id="IPR028082">
    <property type="entry name" value="Peripla_BP_I"/>
</dbReference>
<evidence type="ECO:0000256" key="2">
    <source>
        <dbReference type="ARBA" id="ARBA00022692"/>
    </source>
</evidence>
<evidence type="ECO:0000256" key="3">
    <source>
        <dbReference type="ARBA" id="ARBA00022989"/>
    </source>
</evidence>
<dbReference type="Gene3D" id="3.40.50.2300">
    <property type="match status" value="1"/>
</dbReference>
<dbReference type="InterPro" id="IPR001828">
    <property type="entry name" value="ANF_lig-bd_rcpt"/>
</dbReference>
<feature type="signal peptide" evidence="5">
    <location>
        <begin position="1"/>
        <end position="18"/>
    </location>
</feature>
<comment type="subcellular location">
    <subcellularLocation>
        <location evidence="1">Membrane</location>
    </subcellularLocation>
</comment>
<organism evidence="7 8">
    <name type="scientific">Gnathostoma spinigerum</name>
    <dbReference type="NCBI Taxonomy" id="75299"/>
    <lineage>
        <taxon>Eukaryota</taxon>
        <taxon>Metazoa</taxon>
        <taxon>Ecdysozoa</taxon>
        <taxon>Nematoda</taxon>
        <taxon>Chromadorea</taxon>
        <taxon>Rhabditida</taxon>
        <taxon>Spirurina</taxon>
        <taxon>Gnathostomatomorpha</taxon>
        <taxon>Gnathostomatoidea</taxon>
        <taxon>Gnathostomatidae</taxon>
        <taxon>Gnathostoma</taxon>
    </lineage>
</organism>